<name>A0A432XF29_9GAMM</name>
<dbReference type="GO" id="GO:0046872">
    <property type="term" value="F:metal ion binding"/>
    <property type="evidence" value="ECO:0007669"/>
    <property type="project" value="UniProtKB-KW"/>
</dbReference>
<comment type="similarity">
    <text evidence="5">Belongs to the peptidase M24B family.</text>
</comment>
<dbReference type="PROSITE" id="PS00491">
    <property type="entry name" value="PROLINE_PEPTIDASE"/>
    <property type="match status" value="1"/>
</dbReference>
<dbReference type="Gene3D" id="3.40.350.10">
    <property type="entry name" value="Creatinase/prolidase N-terminal domain"/>
    <property type="match status" value="1"/>
</dbReference>
<dbReference type="InterPro" id="IPR001131">
    <property type="entry name" value="Peptidase_M24B_aminopep-P_CS"/>
</dbReference>
<evidence type="ECO:0000313" key="9">
    <source>
        <dbReference type="Proteomes" id="UP000286678"/>
    </source>
</evidence>
<evidence type="ECO:0000256" key="4">
    <source>
        <dbReference type="ARBA" id="ARBA00023049"/>
    </source>
</evidence>
<accession>A0A432XF29</accession>
<dbReference type="SUPFAM" id="SSF53092">
    <property type="entry name" value="Creatinase/prolidase N-terminal domain"/>
    <property type="match status" value="1"/>
</dbReference>
<evidence type="ECO:0000259" key="6">
    <source>
        <dbReference type="Pfam" id="PF00557"/>
    </source>
</evidence>
<dbReference type="InterPro" id="IPR000994">
    <property type="entry name" value="Pept_M24"/>
</dbReference>
<dbReference type="PANTHER" id="PTHR46112">
    <property type="entry name" value="AMINOPEPTIDASE"/>
    <property type="match status" value="1"/>
</dbReference>
<dbReference type="AlphaFoldDB" id="A0A432XF29"/>
<keyword evidence="9" id="KW-1185">Reference proteome</keyword>
<evidence type="ECO:0000259" key="7">
    <source>
        <dbReference type="Pfam" id="PF01321"/>
    </source>
</evidence>
<keyword evidence="2 5" id="KW-0479">Metal-binding</keyword>
<evidence type="ECO:0000313" key="8">
    <source>
        <dbReference type="EMBL" id="RUO47246.1"/>
    </source>
</evidence>
<dbReference type="InterPro" id="IPR000587">
    <property type="entry name" value="Creatinase_N"/>
</dbReference>
<dbReference type="InterPro" id="IPR050659">
    <property type="entry name" value="Peptidase_M24B"/>
</dbReference>
<sequence length="402" mass="44623">MTIGVGVAQQQQALNALSDMTTDVSPITLEEYQQRVTKAQRLMRKHEIDAVYLNAGTNLEYFTGLSWYPSERLVGAILYPEGAPVLIAPAFEQGSLTQAMVLPLESVWWDEHESPTDVMLEQLRQRFGCELRLAVDESTAFSFVAKIQNAHPDVTLVDAAGITAACRMHKSAAELALIQTAMDMTLAVHRATASILHEGISASEVRAFIHAAHQKVGATGSYFCIVLFGEATAYPHGVNYEQHLQKNDWVLIDTGCKLHGYHSDITRTYPFGTASDAQKEFWNYERRLQQAAFDAAQIGRTCAAVDDAVRTELAQLQLKDNYQLPGVPHRTGHGIGMDLHEWPYLVGGDQTMLAAGMCFSNEPMVINPEQFGVRLEDHFYMTNEGPVWFTEPSSSIDNPFNL</sequence>
<dbReference type="Proteomes" id="UP000286678">
    <property type="component" value="Unassembled WGS sequence"/>
</dbReference>
<evidence type="ECO:0000256" key="2">
    <source>
        <dbReference type="ARBA" id="ARBA00022723"/>
    </source>
</evidence>
<keyword evidence="4" id="KW-0482">Metalloprotease</keyword>
<organism evidence="8 9">
    <name type="scientific">Pseudidiomarina aquimaris</name>
    <dbReference type="NCBI Taxonomy" id="641841"/>
    <lineage>
        <taxon>Bacteria</taxon>
        <taxon>Pseudomonadati</taxon>
        <taxon>Pseudomonadota</taxon>
        <taxon>Gammaproteobacteria</taxon>
        <taxon>Alteromonadales</taxon>
        <taxon>Idiomarinaceae</taxon>
        <taxon>Pseudidiomarina</taxon>
    </lineage>
</organism>
<proteinExistence type="inferred from homology"/>
<keyword evidence="1" id="KW-0645">Protease</keyword>
<gene>
    <name evidence="8" type="ORF">CWE21_08610</name>
</gene>
<reference evidence="9" key="1">
    <citation type="journal article" date="2018" name="Front. Microbiol.">
        <title>Genome-Based Analysis Reveals the Taxonomy and Diversity of the Family Idiomarinaceae.</title>
        <authorList>
            <person name="Liu Y."/>
            <person name="Lai Q."/>
            <person name="Shao Z."/>
        </authorList>
    </citation>
    <scope>NUCLEOTIDE SEQUENCE [LARGE SCALE GENOMIC DNA]</scope>
    <source>
        <strain evidence="9">SW15</strain>
    </source>
</reference>
<evidence type="ECO:0000256" key="5">
    <source>
        <dbReference type="RuleBase" id="RU000590"/>
    </source>
</evidence>
<protein>
    <submittedName>
        <fullName evidence="8">X-Pro dipeptidase</fullName>
    </submittedName>
</protein>
<feature type="domain" description="Creatinase N-terminal" evidence="7">
    <location>
        <begin position="35"/>
        <end position="168"/>
    </location>
</feature>
<dbReference type="EMBL" id="PIPT01000006">
    <property type="protein sequence ID" value="RUO47246.1"/>
    <property type="molecule type" value="Genomic_DNA"/>
</dbReference>
<dbReference type="CDD" id="cd01066">
    <property type="entry name" value="APP_MetAP"/>
    <property type="match status" value="1"/>
</dbReference>
<dbReference type="OrthoDB" id="9761809at2"/>
<dbReference type="GO" id="GO:0006508">
    <property type="term" value="P:proteolysis"/>
    <property type="evidence" value="ECO:0007669"/>
    <property type="project" value="UniProtKB-KW"/>
</dbReference>
<dbReference type="Pfam" id="PF00557">
    <property type="entry name" value="Peptidase_M24"/>
    <property type="match status" value="1"/>
</dbReference>
<dbReference type="RefSeq" id="WP_126834034.1">
    <property type="nucleotide sequence ID" value="NZ_PIPT01000006.1"/>
</dbReference>
<evidence type="ECO:0000256" key="1">
    <source>
        <dbReference type="ARBA" id="ARBA00022670"/>
    </source>
</evidence>
<dbReference type="Gene3D" id="3.90.230.10">
    <property type="entry name" value="Creatinase/methionine aminopeptidase superfamily"/>
    <property type="match status" value="1"/>
</dbReference>
<dbReference type="PANTHER" id="PTHR46112:SF3">
    <property type="entry name" value="AMINOPEPTIDASE YPDF"/>
    <property type="match status" value="1"/>
</dbReference>
<evidence type="ECO:0000256" key="3">
    <source>
        <dbReference type="ARBA" id="ARBA00022801"/>
    </source>
</evidence>
<dbReference type="SUPFAM" id="SSF55920">
    <property type="entry name" value="Creatinase/aminopeptidase"/>
    <property type="match status" value="1"/>
</dbReference>
<comment type="caution">
    <text evidence="8">The sequence shown here is derived from an EMBL/GenBank/DDBJ whole genome shotgun (WGS) entry which is preliminary data.</text>
</comment>
<dbReference type="Pfam" id="PF01321">
    <property type="entry name" value="Creatinase_N"/>
    <property type="match status" value="1"/>
</dbReference>
<keyword evidence="3" id="KW-0378">Hydrolase</keyword>
<feature type="domain" description="Peptidase M24" evidence="6">
    <location>
        <begin position="177"/>
        <end position="382"/>
    </location>
</feature>
<dbReference type="GO" id="GO:0008237">
    <property type="term" value="F:metallopeptidase activity"/>
    <property type="evidence" value="ECO:0007669"/>
    <property type="project" value="UniProtKB-KW"/>
</dbReference>
<dbReference type="InterPro" id="IPR036005">
    <property type="entry name" value="Creatinase/aminopeptidase-like"/>
</dbReference>
<dbReference type="InterPro" id="IPR029149">
    <property type="entry name" value="Creatin/AminoP/Spt16_N"/>
</dbReference>